<dbReference type="KEGG" id="asal:CFBP5507_07980"/>
<dbReference type="AlphaFoldDB" id="A0A9X9K6Z6"/>
<dbReference type="EMBL" id="CP109968">
    <property type="protein sequence ID" value="UYZ06200.1"/>
    <property type="molecule type" value="Genomic_DNA"/>
</dbReference>
<sequence>MFRVTAGHFYIEDPTMSDIKAELYIHPKLKCFRARIGAIANTGHTITEDSGRFTIKSIITKDALLCYQATRQDAETDIGNEWAVLRGRHKVQTSRDFEDTYLDAPHVEQRIAINALRNHLADIALRDVLKPGDRIRATKAECCASEASFRFKDWSGGWIISTGGSSIAPGSVYSINGNVFRV</sequence>
<evidence type="ECO:0000313" key="2">
    <source>
        <dbReference type="Proteomes" id="UP000298735"/>
    </source>
</evidence>
<name>A0A9X9K6Z6_9HYPH</name>
<dbReference type="Proteomes" id="UP000298735">
    <property type="component" value="Chromosome Circular"/>
</dbReference>
<dbReference type="RefSeq" id="WP_264673002.1">
    <property type="nucleotide sequence ID" value="NZ_CP109968.1"/>
</dbReference>
<gene>
    <name evidence="1" type="ORF">CFBP5507_07980</name>
</gene>
<evidence type="ECO:0000313" key="1">
    <source>
        <dbReference type="EMBL" id="UYZ06200.1"/>
    </source>
</evidence>
<reference evidence="1" key="1">
    <citation type="submission" date="2022-10" db="EMBL/GenBank/DDBJ databases">
        <title>Complete genome sequence of Agrobacterium salinitolerans CFBP5507.</title>
        <authorList>
            <person name="Tchabashvili S."/>
            <person name="Yen H.-C."/>
            <person name="Haryono M."/>
            <person name="Lin Y.-C."/>
            <person name="Lai E.-M."/>
            <person name="Kuo C.-H."/>
        </authorList>
    </citation>
    <scope>NUCLEOTIDE SEQUENCE</scope>
    <source>
        <strain evidence="1">CFBP5507</strain>
    </source>
</reference>
<organism evidence="1 2">
    <name type="scientific">Agrobacterium salinitolerans</name>
    <dbReference type="NCBI Taxonomy" id="1183413"/>
    <lineage>
        <taxon>Bacteria</taxon>
        <taxon>Pseudomonadati</taxon>
        <taxon>Pseudomonadota</taxon>
        <taxon>Alphaproteobacteria</taxon>
        <taxon>Hyphomicrobiales</taxon>
        <taxon>Rhizobiaceae</taxon>
        <taxon>Rhizobium/Agrobacterium group</taxon>
        <taxon>Agrobacterium</taxon>
    </lineage>
</organism>
<protein>
    <submittedName>
        <fullName evidence="1">Uncharacterized protein</fullName>
    </submittedName>
</protein>
<accession>A0A9X9K6Z6</accession>
<proteinExistence type="predicted"/>